<dbReference type="GeneID" id="92209276"/>
<gene>
    <name evidence="8" type="ORF">LODBEIA_P40800</name>
</gene>
<comment type="catalytic activity">
    <reaction evidence="5">
        <text>O-phospho-L-threonyl-[protein] + H2O = L-threonyl-[protein] + phosphate</text>
        <dbReference type="Rhea" id="RHEA:47004"/>
        <dbReference type="Rhea" id="RHEA-COMP:11060"/>
        <dbReference type="Rhea" id="RHEA-COMP:11605"/>
        <dbReference type="ChEBI" id="CHEBI:15377"/>
        <dbReference type="ChEBI" id="CHEBI:30013"/>
        <dbReference type="ChEBI" id="CHEBI:43474"/>
        <dbReference type="ChEBI" id="CHEBI:61977"/>
        <dbReference type="EC" id="3.1.3.16"/>
    </reaction>
</comment>
<keyword evidence="1" id="KW-0479">Metal-binding</keyword>
<feature type="compositionally biased region" description="Low complexity" evidence="6">
    <location>
        <begin position="279"/>
        <end position="296"/>
    </location>
</feature>
<evidence type="ECO:0000256" key="6">
    <source>
        <dbReference type="SAM" id="MobiDB-lite"/>
    </source>
</evidence>
<evidence type="ECO:0000256" key="4">
    <source>
        <dbReference type="ARBA" id="ARBA00023211"/>
    </source>
</evidence>
<dbReference type="InterPro" id="IPR029052">
    <property type="entry name" value="Metallo-depent_PP-like"/>
</dbReference>
<keyword evidence="9" id="KW-1185">Reference proteome</keyword>
<dbReference type="PRINTS" id="PR00114">
    <property type="entry name" value="STPHPHTASE"/>
</dbReference>
<dbReference type="PANTHER" id="PTHR11668:SF423">
    <property type="entry name" value="SERINE_THREONINE-PROTEIN PHOSPHATASE PPQ"/>
    <property type="match status" value="1"/>
</dbReference>
<keyword evidence="2 5" id="KW-0378">Hydrolase</keyword>
<dbReference type="Pfam" id="PF16891">
    <property type="entry name" value="STPPase_N"/>
    <property type="match status" value="1"/>
</dbReference>
<dbReference type="InterPro" id="IPR006186">
    <property type="entry name" value="Ser/Thr-sp_prot-phosphatase"/>
</dbReference>
<organism evidence="8 9">
    <name type="scientific">Lodderomyces beijingensis</name>
    <dbReference type="NCBI Taxonomy" id="1775926"/>
    <lineage>
        <taxon>Eukaryota</taxon>
        <taxon>Fungi</taxon>
        <taxon>Dikarya</taxon>
        <taxon>Ascomycota</taxon>
        <taxon>Saccharomycotina</taxon>
        <taxon>Pichiomycetes</taxon>
        <taxon>Debaryomycetaceae</taxon>
        <taxon>Candida/Lodderomyces clade</taxon>
        <taxon>Lodderomyces</taxon>
    </lineage>
</organism>
<comment type="similarity">
    <text evidence="5">Belongs to the PPP phosphatase family.</text>
</comment>
<evidence type="ECO:0000256" key="3">
    <source>
        <dbReference type="ARBA" id="ARBA00022912"/>
    </source>
</evidence>
<feature type="region of interest" description="Disordered" evidence="6">
    <location>
        <begin position="1"/>
        <end position="151"/>
    </location>
</feature>
<dbReference type="RefSeq" id="XP_066831018.1">
    <property type="nucleotide sequence ID" value="XM_066974262.1"/>
</dbReference>
<evidence type="ECO:0000313" key="8">
    <source>
        <dbReference type="EMBL" id="CAK9439980.1"/>
    </source>
</evidence>
<accession>A0ABP0ZSD8</accession>
<feature type="compositionally biased region" description="Polar residues" evidence="6">
    <location>
        <begin position="50"/>
        <end position="65"/>
    </location>
</feature>
<protein>
    <recommendedName>
        <fullName evidence="5">Serine/threonine-protein phosphatase</fullName>
        <ecNumber evidence="5">3.1.3.16</ecNumber>
    </recommendedName>
</protein>
<feature type="domain" description="Serine/threonine specific protein phosphatases" evidence="7">
    <location>
        <begin position="424"/>
        <end position="429"/>
    </location>
</feature>
<keyword evidence="3" id="KW-0904">Protein phosphatase</keyword>
<dbReference type="InterPro" id="IPR031675">
    <property type="entry name" value="STPPase_N"/>
</dbReference>
<dbReference type="InterPro" id="IPR050341">
    <property type="entry name" value="PP1_catalytic_subunit"/>
</dbReference>
<dbReference type="Gene3D" id="3.60.21.10">
    <property type="match status" value="1"/>
</dbReference>
<dbReference type="Pfam" id="PF00149">
    <property type="entry name" value="Metallophos"/>
    <property type="match status" value="1"/>
</dbReference>
<dbReference type="EC" id="3.1.3.16" evidence="5"/>
<keyword evidence="4" id="KW-0464">Manganese</keyword>
<evidence type="ECO:0000256" key="5">
    <source>
        <dbReference type="RuleBase" id="RU004273"/>
    </source>
</evidence>
<dbReference type="SMART" id="SM00156">
    <property type="entry name" value="PP2Ac"/>
    <property type="match status" value="1"/>
</dbReference>
<reference evidence="8 9" key="1">
    <citation type="submission" date="2024-03" db="EMBL/GenBank/DDBJ databases">
        <authorList>
            <person name="Brejova B."/>
        </authorList>
    </citation>
    <scope>NUCLEOTIDE SEQUENCE [LARGE SCALE GENOMIC DNA]</scope>
    <source>
        <strain evidence="8 9">CBS 14171</strain>
    </source>
</reference>
<dbReference type="InterPro" id="IPR004843">
    <property type="entry name" value="Calcineurin-like_PHP"/>
</dbReference>
<feature type="region of interest" description="Disordered" evidence="6">
    <location>
        <begin position="271"/>
        <end position="296"/>
    </location>
</feature>
<evidence type="ECO:0000313" key="9">
    <source>
        <dbReference type="Proteomes" id="UP001497383"/>
    </source>
</evidence>
<evidence type="ECO:0000256" key="1">
    <source>
        <dbReference type="ARBA" id="ARBA00022723"/>
    </source>
</evidence>
<dbReference type="SUPFAM" id="SSF56300">
    <property type="entry name" value="Metallo-dependent phosphatases"/>
    <property type="match status" value="1"/>
</dbReference>
<evidence type="ECO:0000256" key="2">
    <source>
        <dbReference type="ARBA" id="ARBA00022801"/>
    </source>
</evidence>
<name>A0ABP0ZSD8_9ASCO</name>
<sequence>MGNSPSKNEPLPRSLNSNTTIRGGNGTGDSTASAVGGNSDLDPDDIALGSSISSNKLQIPPQNHANKPAVGAAAASAAAATATATTTGTVGGKSSQHATSAAIEIKGARPNSEADRALGLPPTSKKSQAARSINSVSGGNHVSTSKSRYSPVQDVTAELDAEIGTSMAKLLREQQDVSSSVDSSEGSVSSPVFTTIGSDLKDTDSLSSLNSSPGNFYANGNGKSLSSLDHQDAATGVVTRLDSIAENSPSFETVPQVKRLSKENLRILNTESVTNKSTASRLTRPPSSASASTSASSIPTNKKLEVDIDGIIQRLLATKKRSSSRRAKDRLDVDTNDIKYILGKSRQIFLDQPTLLRLSPPVKIVGDIHGQFHDLIRIFNCCGYPPHSNYLFLGDYVDRGEKSLETILLLLCYKIKYPENFFMLRGNHESANITKIYGFYDECKRRLKTPKLWKNFVDVFNSLPIAATINEKIFCVHGGLSPELESFKQIEDIKRPTDVPDRGLLADLLWSDPDASVKNFSLTNWPKNDRGVSYCFGKKHVDYFCSKFKLELVVRGHMVVEDGYEFFNKRKLVTVFSAPNYCGEFNNFGAIMSVDKSLFCSFELIKPT</sequence>
<proteinExistence type="inferred from homology"/>
<feature type="compositionally biased region" description="Low complexity" evidence="6">
    <location>
        <begin position="69"/>
        <end position="88"/>
    </location>
</feature>
<evidence type="ECO:0000259" key="7">
    <source>
        <dbReference type="PROSITE" id="PS00125"/>
    </source>
</evidence>
<feature type="compositionally biased region" description="Polar residues" evidence="6">
    <location>
        <begin position="124"/>
        <end position="150"/>
    </location>
</feature>
<feature type="compositionally biased region" description="Polar residues" evidence="6">
    <location>
        <begin position="14"/>
        <end position="33"/>
    </location>
</feature>
<dbReference type="EMBL" id="OZ022409">
    <property type="protein sequence ID" value="CAK9439980.1"/>
    <property type="molecule type" value="Genomic_DNA"/>
</dbReference>
<dbReference type="PROSITE" id="PS00125">
    <property type="entry name" value="SER_THR_PHOSPHATASE"/>
    <property type="match status" value="1"/>
</dbReference>
<dbReference type="PANTHER" id="PTHR11668">
    <property type="entry name" value="SERINE/THREONINE PROTEIN PHOSPHATASE"/>
    <property type="match status" value="1"/>
</dbReference>
<dbReference type="Proteomes" id="UP001497383">
    <property type="component" value="Chromosome 5"/>
</dbReference>